<dbReference type="InterPro" id="IPR051783">
    <property type="entry name" value="NAD(P)-dependent_oxidoreduct"/>
</dbReference>
<dbReference type="EMBL" id="QJNU01000186">
    <property type="protein sequence ID" value="RYP04986.1"/>
    <property type="molecule type" value="Genomic_DNA"/>
</dbReference>
<sequence>MASSGKKVFIVGPGFIGWNVLELLVKEGYEVTGYLRRNEHADQIKASGAAQAVLGDLNDRALITKHVLDHDIVFHTATADHLPSAQAILDGVQQRAEKGLNTTYIHTSGTSVLADGTPQSGKSSRIFHDNVKSEVDSVADDAPHRKIDLTILDVQKKLRQKAKIAIMMPPLIYGFNPRHKRLSIQIPTLTRYALKHGFAPYVGVGGGVWSNIHVLDLARGYITLLHHLESLSFDSPELDNPYYFCETTGDNEPSWKDIAELIGSSLHKAGELSDPTPCTVPQETYGDIFGDFTDAVAGVNSRSRAVRLRELGWKPVEKSWKESYVEDELPEILSERTDRKAFKGYGGAVAS</sequence>
<dbReference type="GO" id="GO:0005737">
    <property type="term" value="C:cytoplasm"/>
    <property type="evidence" value="ECO:0007669"/>
    <property type="project" value="TreeGrafter"/>
</dbReference>
<name>A0A4Q4TDY7_9PEZI</name>
<dbReference type="AlphaFoldDB" id="A0A4Q4TDY7"/>
<dbReference type="InterPro" id="IPR036291">
    <property type="entry name" value="NAD(P)-bd_dom_sf"/>
</dbReference>
<protein>
    <recommendedName>
        <fullName evidence="1">NAD(P)-binding domain-containing protein</fullName>
    </recommendedName>
</protein>
<accession>A0A4Q4TDY7</accession>
<dbReference type="PANTHER" id="PTHR48079:SF6">
    <property type="entry name" value="NAD(P)-BINDING DOMAIN-CONTAINING PROTEIN-RELATED"/>
    <property type="match status" value="1"/>
</dbReference>
<dbReference type="Pfam" id="PF13460">
    <property type="entry name" value="NAD_binding_10"/>
    <property type="match status" value="1"/>
</dbReference>
<dbReference type="Proteomes" id="UP000293360">
    <property type="component" value="Unassembled WGS sequence"/>
</dbReference>
<dbReference type="PANTHER" id="PTHR48079">
    <property type="entry name" value="PROTEIN YEEZ"/>
    <property type="match status" value="1"/>
</dbReference>
<comment type="caution">
    <text evidence="2">The sequence shown here is derived from an EMBL/GenBank/DDBJ whole genome shotgun (WGS) entry which is preliminary data.</text>
</comment>
<dbReference type="SUPFAM" id="SSF51735">
    <property type="entry name" value="NAD(P)-binding Rossmann-fold domains"/>
    <property type="match status" value="1"/>
</dbReference>
<dbReference type="InterPro" id="IPR016040">
    <property type="entry name" value="NAD(P)-bd_dom"/>
</dbReference>
<feature type="domain" description="NAD(P)-binding" evidence="1">
    <location>
        <begin position="14"/>
        <end position="94"/>
    </location>
</feature>
<dbReference type="OrthoDB" id="2130169at2759"/>
<evidence type="ECO:0000313" key="3">
    <source>
        <dbReference type="Proteomes" id="UP000293360"/>
    </source>
</evidence>
<keyword evidence="3" id="KW-1185">Reference proteome</keyword>
<organism evidence="2 3">
    <name type="scientific">Monosporascus ibericus</name>
    <dbReference type="NCBI Taxonomy" id="155417"/>
    <lineage>
        <taxon>Eukaryota</taxon>
        <taxon>Fungi</taxon>
        <taxon>Dikarya</taxon>
        <taxon>Ascomycota</taxon>
        <taxon>Pezizomycotina</taxon>
        <taxon>Sordariomycetes</taxon>
        <taxon>Xylariomycetidae</taxon>
        <taxon>Xylariales</taxon>
        <taxon>Xylariales incertae sedis</taxon>
        <taxon>Monosporascus</taxon>
    </lineage>
</organism>
<dbReference type="STRING" id="155417.A0A4Q4TDY7"/>
<dbReference type="Gene3D" id="3.40.50.720">
    <property type="entry name" value="NAD(P)-binding Rossmann-like Domain"/>
    <property type="match status" value="1"/>
</dbReference>
<evidence type="ECO:0000313" key="2">
    <source>
        <dbReference type="EMBL" id="RYP04986.1"/>
    </source>
</evidence>
<proteinExistence type="predicted"/>
<gene>
    <name evidence="2" type="ORF">DL764_004112</name>
</gene>
<dbReference type="GO" id="GO:0004029">
    <property type="term" value="F:aldehyde dehydrogenase (NAD+) activity"/>
    <property type="evidence" value="ECO:0007669"/>
    <property type="project" value="TreeGrafter"/>
</dbReference>
<evidence type="ECO:0000259" key="1">
    <source>
        <dbReference type="Pfam" id="PF13460"/>
    </source>
</evidence>
<reference evidence="2 3" key="1">
    <citation type="submission" date="2018-06" db="EMBL/GenBank/DDBJ databases">
        <title>Complete Genomes of Monosporascus.</title>
        <authorList>
            <person name="Robinson A.J."/>
            <person name="Natvig D.O."/>
        </authorList>
    </citation>
    <scope>NUCLEOTIDE SEQUENCE [LARGE SCALE GENOMIC DNA]</scope>
    <source>
        <strain evidence="2 3">CBS 110550</strain>
    </source>
</reference>